<protein>
    <submittedName>
        <fullName evidence="1">Uncharacterized protein</fullName>
    </submittedName>
</protein>
<evidence type="ECO:0000313" key="2">
    <source>
        <dbReference type="Proteomes" id="UP000583101"/>
    </source>
</evidence>
<accession>A0ABR6I3M5</accession>
<dbReference type="Proteomes" id="UP000583101">
    <property type="component" value="Unassembled WGS sequence"/>
</dbReference>
<comment type="caution">
    <text evidence="1">The sequence shown here is derived from an EMBL/GenBank/DDBJ whole genome shotgun (WGS) entry which is preliminary data.</text>
</comment>
<keyword evidence="2" id="KW-1185">Reference proteome</keyword>
<organism evidence="1 2">
    <name type="scientific">Mucilaginibacter phyllosphaerae</name>
    <dbReference type="NCBI Taxonomy" id="1812349"/>
    <lineage>
        <taxon>Bacteria</taxon>
        <taxon>Pseudomonadati</taxon>
        <taxon>Bacteroidota</taxon>
        <taxon>Sphingobacteriia</taxon>
        <taxon>Sphingobacteriales</taxon>
        <taxon>Sphingobacteriaceae</taxon>
        <taxon>Mucilaginibacter</taxon>
    </lineage>
</organism>
<evidence type="ECO:0000313" key="1">
    <source>
        <dbReference type="EMBL" id="MBB3967638.1"/>
    </source>
</evidence>
<proteinExistence type="predicted"/>
<name>A0ABR6I3M5_9SPHI</name>
<dbReference type="EMBL" id="JACIEG010000001">
    <property type="protein sequence ID" value="MBB3967638.1"/>
    <property type="molecule type" value="Genomic_DNA"/>
</dbReference>
<reference evidence="1 2" key="1">
    <citation type="submission" date="2020-08" db="EMBL/GenBank/DDBJ databases">
        <title>Genomic Encyclopedia of Type Strains, Phase IV (KMG-IV): sequencing the most valuable type-strain genomes for metagenomic binning, comparative biology and taxonomic classification.</title>
        <authorList>
            <person name="Goeker M."/>
        </authorList>
    </citation>
    <scope>NUCLEOTIDE SEQUENCE [LARGE SCALE GENOMIC DNA]</scope>
    <source>
        <strain evidence="1 2">DSM 100995</strain>
    </source>
</reference>
<gene>
    <name evidence="1" type="ORF">GGR35_000224</name>
</gene>
<sequence>MLKALLYVVFTVILNLFRYACANNQAILTRNALLSFRTRHEEKSFKKFNHALRSMFYEDTISPKLCKLPTYVNRMLAFLGRSCKVFQIIFLTYPN</sequence>